<dbReference type="EMBL" id="JAGGLM010000002">
    <property type="protein sequence ID" value="MBP2031983.1"/>
    <property type="molecule type" value="Genomic_DNA"/>
</dbReference>
<comment type="caution">
    <text evidence="9">The sequence shown here is derived from an EMBL/GenBank/DDBJ whole genome shotgun (WGS) entry which is preliminary data.</text>
</comment>
<gene>
    <name evidence="9" type="ORF">J2Z42_000648</name>
</gene>
<feature type="transmembrane region" description="Helical" evidence="7">
    <location>
        <begin position="279"/>
        <end position="297"/>
    </location>
</feature>
<dbReference type="PANTHER" id="PTHR43731">
    <property type="entry name" value="RHOMBOID PROTEASE"/>
    <property type="match status" value="1"/>
</dbReference>
<feature type="transmembrane region" description="Helical" evidence="7">
    <location>
        <begin position="303"/>
        <end position="319"/>
    </location>
</feature>
<keyword evidence="10" id="KW-1185">Reference proteome</keyword>
<evidence type="ECO:0000256" key="4">
    <source>
        <dbReference type="ARBA" id="ARBA00022801"/>
    </source>
</evidence>
<feature type="transmembrane region" description="Helical" evidence="7">
    <location>
        <begin position="251"/>
        <end position="267"/>
    </location>
</feature>
<dbReference type="Pfam" id="PF01694">
    <property type="entry name" value="Rhomboid"/>
    <property type="match status" value="1"/>
</dbReference>
<evidence type="ECO:0000256" key="5">
    <source>
        <dbReference type="ARBA" id="ARBA00022989"/>
    </source>
</evidence>
<protein>
    <submittedName>
        <fullName evidence="9">Rhomboid protease GluP</fullName>
        <ecNumber evidence="9">3.4.21.105</ecNumber>
    </submittedName>
</protein>
<accession>A0ABS4KPL0</accession>
<dbReference type="InterPro" id="IPR022764">
    <property type="entry name" value="Peptidase_S54_rhomboid_dom"/>
</dbReference>
<evidence type="ECO:0000256" key="7">
    <source>
        <dbReference type="SAM" id="Phobius"/>
    </source>
</evidence>
<keyword evidence="6 7" id="KW-0472">Membrane</keyword>
<dbReference type="RefSeq" id="WP_245331466.1">
    <property type="nucleotide sequence ID" value="NZ_JAGGLM010000002.1"/>
</dbReference>
<evidence type="ECO:0000256" key="6">
    <source>
        <dbReference type="ARBA" id="ARBA00023136"/>
    </source>
</evidence>
<keyword evidence="3 7" id="KW-0812">Transmembrane</keyword>
<keyword evidence="9" id="KW-0645">Protease</keyword>
<evidence type="ECO:0000313" key="10">
    <source>
        <dbReference type="Proteomes" id="UP001519307"/>
    </source>
</evidence>
<dbReference type="InterPro" id="IPR050925">
    <property type="entry name" value="Rhomboid_protease_S54"/>
</dbReference>
<comment type="subcellular location">
    <subcellularLocation>
        <location evidence="1">Membrane</location>
        <topology evidence="1">Multi-pass membrane protein</topology>
    </subcellularLocation>
</comment>
<dbReference type="InterPro" id="IPR035952">
    <property type="entry name" value="Rhomboid-like_sf"/>
</dbReference>
<dbReference type="SUPFAM" id="SSF144091">
    <property type="entry name" value="Rhomboid-like"/>
    <property type="match status" value="1"/>
</dbReference>
<name>A0ABS4KPL0_9CLOT</name>
<proteinExistence type="inferred from homology"/>
<comment type="similarity">
    <text evidence="2">Belongs to the peptidase S54 family.</text>
</comment>
<evidence type="ECO:0000256" key="1">
    <source>
        <dbReference type="ARBA" id="ARBA00004141"/>
    </source>
</evidence>
<evidence type="ECO:0000259" key="8">
    <source>
        <dbReference type="Pfam" id="PF01694"/>
    </source>
</evidence>
<reference evidence="9 10" key="1">
    <citation type="submission" date="2021-03" db="EMBL/GenBank/DDBJ databases">
        <title>Genomic Encyclopedia of Type Strains, Phase IV (KMG-IV): sequencing the most valuable type-strain genomes for metagenomic binning, comparative biology and taxonomic classification.</title>
        <authorList>
            <person name="Goeker M."/>
        </authorList>
    </citation>
    <scope>NUCLEOTIDE SEQUENCE [LARGE SCALE GENOMIC DNA]</scope>
    <source>
        <strain evidence="9 10">DSM 28783</strain>
    </source>
</reference>
<keyword evidence="5 7" id="KW-1133">Transmembrane helix</keyword>
<dbReference type="EC" id="3.4.21.105" evidence="9"/>
<dbReference type="Gene3D" id="1.20.1540.10">
    <property type="entry name" value="Rhomboid-like"/>
    <property type="match status" value="1"/>
</dbReference>
<dbReference type="PANTHER" id="PTHR43731:SF14">
    <property type="entry name" value="PRESENILIN-ASSOCIATED RHOMBOID-LIKE PROTEIN, MITOCHONDRIAL"/>
    <property type="match status" value="1"/>
</dbReference>
<feature type="domain" description="Peptidase S54 rhomboid" evidence="8">
    <location>
        <begin position="185"/>
        <end position="319"/>
    </location>
</feature>
<dbReference type="Proteomes" id="UP001519307">
    <property type="component" value="Unassembled WGS sequence"/>
</dbReference>
<sequence>MNADKVQKFAKQIIYEMYRHYDYIIEDFSFIKENYIPWGLSKKFKDGSKTIICFTYQDNEISDESVKNNISFKFNCRMEDIITVIIGKNKNINAFGSNFVILDLINREIKISDIKMETIANQISSIVSNNTRMPNNKQNAFLTYVIIGINIIMFIISAVLSKNFIDIDTRVLINLGAKYNLAIEQGQWFRLITCMFLHGGILHISANMYSLYAIGPFVEQLYGKYRYIIIYFVSGIISSLFSFWFSDYVSIGASGAIFGLLGVVFVLAIKKRKTFGKSFLINILSVVIMNLIMGINLSGIDNFAHLGGLISGIILGIFLEV</sequence>
<evidence type="ECO:0000256" key="2">
    <source>
        <dbReference type="ARBA" id="ARBA00009045"/>
    </source>
</evidence>
<feature type="transmembrane region" description="Helical" evidence="7">
    <location>
        <begin position="225"/>
        <end position="245"/>
    </location>
</feature>
<evidence type="ECO:0000313" key="9">
    <source>
        <dbReference type="EMBL" id="MBP2031983.1"/>
    </source>
</evidence>
<dbReference type="GO" id="GO:0008233">
    <property type="term" value="F:peptidase activity"/>
    <property type="evidence" value="ECO:0007669"/>
    <property type="project" value="UniProtKB-KW"/>
</dbReference>
<feature type="transmembrane region" description="Helical" evidence="7">
    <location>
        <begin position="141"/>
        <end position="160"/>
    </location>
</feature>
<keyword evidence="4 9" id="KW-0378">Hydrolase</keyword>
<evidence type="ECO:0000256" key="3">
    <source>
        <dbReference type="ARBA" id="ARBA00022692"/>
    </source>
</evidence>
<organism evidence="9 10">
    <name type="scientific">Clostridium algifaecis</name>
    <dbReference type="NCBI Taxonomy" id="1472040"/>
    <lineage>
        <taxon>Bacteria</taxon>
        <taxon>Bacillati</taxon>
        <taxon>Bacillota</taxon>
        <taxon>Clostridia</taxon>
        <taxon>Eubacteriales</taxon>
        <taxon>Clostridiaceae</taxon>
        <taxon>Clostridium</taxon>
    </lineage>
</organism>
<dbReference type="GO" id="GO:0006508">
    <property type="term" value="P:proteolysis"/>
    <property type="evidence" value="ECO:0007669"/>
    <property type="project" value="UniProtKB-KW"/>
</dbReference>
<feature type="transmembrane region" description="Helical" evidence="7">
    <location>
        <begin position="188"/>
        <end position="213"/>
    </location>
</feature>